<proteinExistence type="predicted"/>
<feature type="transmembrane region" description="Helical" evidence="1">
    <location>
        <begin position="323"/>
        <end position="343"/>
    </location>
</feature>
<dbReference type="EMBL" id="QNQU01000007">
    <property type="protein sequence ID" value="RBQ07928.1"/>
    <property type="molecule type" value="Genomic_DNA"/>
</dbReference>
<dbReference type="InterPro" id="IPR016035">
    <property type="entry name" value="Acyl_Trfase/lysoPLipase"/>
</dbReference>
<dbReference type="AlphaFoldDB" id="A0A366L218"/>
<evidence type="ECO:0000313" key="3">
    <source>
        <dbReference type="Proteomes" id="UP000252081"/>
    </source>
</evidence>
<evidence type="ECO:0000313" key="2">
    <source>
        <dbReference type="EMBL" id="RBQ07928.1"/>
    </source>
</evidence>
<keyword evidence="1" id="KW-0812">Transmembrane</keyword>
<keyword evidence="1" id="KW-1133">Transmembrane helix</keyword>
<gene>
    <name evidence="2" type="ORF">DRW42_10045</name>
</gene>
<feature type="transmembrane region" description="Helical" evidence="1">
    <location>
        <begin position="418"/>
        <end position="438"/>
    </location>
</feature>
<name>A0A366L218_9SPHI</name>
<feature type="transmembrane region" description="Helical" evidence="1">
    <location>
        <begin position="355"/>
        <end position="372"/>
    </location>
</feature>
<feature type="transmembrane region" description="Helical" evidence="1">
    <location>
        <begin position="232"/>
        <end position="254"/>
    </location>
</feature>
<dbReference type="OrthoDB" id="1488930at2"/>
<feature type="transmembrane region" description="Helical" evidence="1">
    <location>
        <begin position="95"/>
        <end position="113"/>
    </location>
</feature>
<feature type="transmembrane region" description="Helical" evidence="1">
    <location>
        <begin position="188"/>
        <end position="211"/>
    </location>
</feature>
<sequence length="948" mass="107619">MISKIRFFLTYLLLAGLLVTGSMTMKNSFLLFSDHAHWGMTSFQLASTDSLQKTILTEWDRQNNYAFERDYGADIVKGENICGPEMAKRQIQSDFFFIFFYVAAGIMLFNRYVKDRPLYRATKMADSNPENKDHHAVSQEKALRYFLSKREFVYLITALVIAAIFDVLENHYLLKSIERFNQGLPGEAFLASSMAKAKFLLLILVFLYFAFRINLLKRLSYWLSGLSTGFMNLLVITWQFRIVVILQLIFFALVNLSDQGQDLMVTINTSTPGTILLLTSVCILAAMNWYLPKLYIKAPEKVNLVVQKGTSFDKDEEKTPLDYARLLGILTFFIPALAMLKTMQLYHIPYFLDDIPAMLLLLVSIWLSVWIIRRRKIERFYIRNGEFLIARYWISILMMISLCGAFYFIQLINGFGKLSFLCMDLFLLGSGFLITVTLRDKLEKRYNFNMARLSVIAGLIAALFFILFNLDFIIIPLTALNRFFTLNIVIWALIGYALLFSFLLALSNRWRIQLITILLVCAAIGSAKWISSFHEVEVSASESAPRDSLNEYVRCWLDSRRDEIEQFAKNNPDSMGYPVYFVNSYGGGIRAAAWATMVISRLNQKINSAELHSGAQFTHHVFSYSGASGGTVGFSLLCAFQNKPELAVQMLNPNCVKEVFRKDYLTGNIVGIFGRDIPMSVLGTDFYDDRARLQEKILGYSLNKNYQIDYDIPLSRLYPSQKTDIPLLFSNTFDINTAHKGITAPVLLNKDDFPAVIFIQDLLKGKDIPLSAAAFLSARFPYVSPTGKFDQEHHFMDGGTIENSGGQTSLQIIRVFERVCKEKAYSNLKLSINLLSLSNSVKSIDAPKPAKNLYELLGPVQGLLNTIGGNGNAADSTNAAVARQQGWNYRPFSPTEVKIDRSWPVLPLGWQISDDALEEMKRSIESREQDSLLNMVLGKLWKSDNKGN</sequence>
<comment type="caution">
    <text evidence="2">The sequence shown here is derived from an EMBL/GenBank/DDBJ whole genome shotgun (WGS) entry which is preliminary data.</text>
</comment>
<protein>
    <recommendedName>
        <fullName evidence="4">PNPLA domain-containing protein</fullName>
    </recommendedName>
</protein>
<reference evidence="2 3" key="1">
    <citation type="submission" date="2018-07" db="EMBL/GenBank/DDBJ databases">
        <title>A draft genome of a endophytic bacteria, a new species of Pedobacter.</title>
        <authorList>
            <person name="Zhang Z.D."/>
            <person name="Chen Z.J."/>
        </authorList>
    </citation>
    <scope>NUCLEOTIDE SEQUENCE [LARGE SCALE GENOMIC DNA]</scope>
    <source>
        <strain evidence="2 3">RS10</strain>
    </source>
</reference>
<feature type="transmembrane region" description="Helical" evidence="1">
    <location>
        <begin position="512"/>
        <end position="530"/>
    </location>
</feature>
<dbReference type="Proteomes" id="UP000252081">
    <property type="component" value="Unassembled WGS sequence"/>
</dbReference>
<feature type="transmembrane region" description="Helical" evidence="1">
    <location>
        <begin position="152"/>
        <end position="168"/>
    </location>
</feature>
<organism evidence="2 3">
    <name type="scientific">Pedobacter miscanthi</name>
    <dbReference type="NCBI Taxonomy" id="2259170"/>
    <lineage>
        <taxon>Bacteria</taxon>
        <taxon>Pseudomonadati</taxon>
        <taxon>Bacteroidota</taxon>
        <taxon>Sphingobacteriia</taxon>
        <taxon>Sphingobacteriales</taxon>
        <taxon>Sphingobacteriaceae</taxon>
        <taxon>Pedobacter</taxon>
    </lineage>
</organism>
<feature type="transmembrane region" description="Helical" evidence="1">
    <location>
        <begin position="274"/>
        <end position="291"/>
    </location>
</feature>
<keyword evidence="1" id="KW-0472">Membrane</keyword>
<evidence type="ECO:0008006" key="4">
    <source>
        <dbReference type="Google" id="ProtNLM"/>
    </source>
</evidence>
<dbReference type="SUPFAM" id="SSF52151">
    <property type="entry name" value="FabD/lysophospholipase-like"/>
    <property type="match status" value="1"/>
</dbReference>
<keyword evidence="3" id="KW-1185">Reference proteome</keyword>
<feature type="transmembrane region" description="Helical" evidence="1">
    <location>
        <begin position="483"/>
        <end position="505"/>
    </location>
</feature>
<accession>A0A366L218</accession>
<feature type="transmembrane region" description="Helical" evidence="1">
    <location>
        <begin position="450"/>
        <end position="477"/>
    </location>
</feature>
<evidence type="ECO:0000256" key="1">
    <source>
        <dbReference type="SAM" id="Phobius"/>
    </source>
</evidence>
<dbReference type="RefSeq" id="WP_113948688.1">
    <property type="nucleotide sequence ID" value="NZ_QNQU01000007.1"/>
</dbReference>
<feature type="transmembrane region" description="Helical" evidence="1">
    <location>
        <begin position="392"/>
        <end position="412"/>
    </location>
</feature>